<sequence>MVTTAESSSVTSKNLYSLSANIDETISFSVKLADDWVWMILDEKIGGKLRTSDIGEGKNSKFGLIPQSTGNFLIKGPNGKFVSCRSENHWLIADKDSPESPYEEFALDLVSSITDTVTARVPLKIH</sequence>
<reference evidence="1" key="1">
    <citation type="submission" date="2014-05" db="EMBL/GenBank/DDBJ databases">
        <title>The genome and life-stage specific transcriptomes of Globodera pallida elucidate key aspects of plant parasitism by a cyst nematode.</title>
        <authorList>
            <person name="Cotton J.A."/>
            <person name="Lilley C.J."/>
            <person name="Jones L.M."/>
            <person name="Kikuchi T."/>
            <person name="Reid A.J."/>
            <person name="Thorpe P."/>
            <person name="Tsai I.J."/>
            <person name="Beasley H."/>
            <person name="Blok V."/>
            <person name="Cock P.J.A."/>
            <person name="Van den Akker S.E."/>
            <person name="Holroyd N."/>
            <person name="Hunt M."/>
            <person name="Mantelin S."/>
            <person name="Naghra H."/>
            <person name="Pain A."/>
            <person name="Palomares-Rius J.E."/>
            <person name="Zarowiecki M."/>
            <person name="Berriman M."/>
            <person name="Jones J.T."/>
            <person name="Urwin P.E."/>
        </authorList>
    </citation>
    <scope>NUCLEOTIDE SEQUENCE [LARGE SCALE GENOMIC DNA]</scope>
    <source>
        <strain evidence="1">Lindley</strain>
    </source>
</reference>
<keyword evidence="1" id="KW-1185">Reference proteome</keyword>
<dbReference type="WBParaSite" id="GPLIN_000432400">
    <property type="protein sequence ID" value="GPLIN_000432400"/>
    <property type="gene ID" value="GPLIN_000432400"/>
</dbReference>
<evidence type="ECO:0000313" key="2">
    <source>
        <dbReference type="WBParaSite" id="GPLIN_000432400"/>
    </source>
</evidence>
<dbReference type="SUPFAM" id="SSF50405">
    <property type="entry name" value="Actin-crosslinking proteins"/>
    <property type="match status" value="1"/>
</dbReference>
<dbReference type="Proteomes" id="UP000050741">
    <property type="component" value="Unassembled WGS sequence"/>
</dbReference>
<name>A0A183BUN8_GLOPA</name>
<dbReference type="Gene3D" id="2.80.10.50">
    <property type="match status" value="1"/>
</dbReference>
<organism evidence="1 2">
    <name type="scientific">Globodera pallida</name>
    <name type="common">Potato cyst nematode worm</name>
    <name type="synonym">Heterodera pallida</name>
    <dbReference type="NCBI Taxonomy" id="36090"/>
    <lineage>
        <taxon>Eukaryota</taxon>
        <taxon>Metazoa</taxon>
        <taxon>Ecdysozoa</taxon>
        <taxon>Nematoda</taxon>
        <taxon>Chromadorea</taxon>
        <taxon>Rhabditida</taxon>
        <taxon>Tylenchina</taxon>
        <taxon>Tylenchomorpha</taxon>
        <taxon>Tylenchoidea</taxon>
        <taxon>Heteroderidae</taxon>
        <taxon>Heteroderinae</taxon>
        <taxon>Globodera</taxon>
    </lineage>
</organism>
<reference evidence="2" key="2">
    <citation type="submission" date="2016-06" db="UniProtKB">
        <authorList>
            <consortium name="WormBaseParasite"/>
        </authorList>
    </citation>
    <scope>IDENTIFICATION</scope>
</reference>
<accession>A0A183BUN8</accession>
<evidence type="ECO:0000313" key="1">
    <source>
        <dbReference type="Proteomes" id="UP000050741"/>
    </source>
</evidence>
<dbReference type="InterPro" id="IPR008999">
    <property type="entry name" value="Actin-crosslinking"/>
</dbReference>
<protein>
    <submittedName>
        <fullName evidence="2">GOLD domain-containing protein</fullName>
    </submittedName>
</protein>
<proteinExistence type="predicted"/>
<dbReference type="AlphaFoldDB" id="A0A183BUN8"/>